<dbReference type="PANTHER" id="PTHR37299">
    <property type="entry name" value="TRANSCRIPTIONAL REGULATOR-RELATED"/>
    <property type="match status" value="1"/>
</dbReference>
<dbReference type="Pfam" id="PF00072">
    <property type="entry name" value="Response_reg"/>
    <property type="match status" value="1"/>
</dbReference>
<dbReference type="PROSITE" id="PS50930">
    <property type="entry name" value="HTH_LYTTR"/>
    <property type="match status" value="1"/>
</dbReference>
<evidence type="ECO:0000259" key="3">
    <source>
        <dbReference type="PROSITE" id="PS50930"/>
    </source>
</evidence>
<protein>
    <submittedName>
        <fullName evidence="4">DNA-binding response regulator</fullName>
    </submittedName>
</protein>
<accession>A0A2T3HL14</accession>
<keyword evidence="5" id="KW-1185">Reference proteome</keyword>
<dbReference type="SUPFAM" id="SSF52172">
    <property type="entry name" value="CheY-like"/>
    <property type="match status" value="1"/>
</dbReference>
<dbReference type="Pfam" id="PF04397">
    <property type="entry name" value="LytTR"/>
    <property type="match status" value="1"/>
</dbReference>
<dbReference type="AlphaFoldDB" id="A0A2T3HL14"/>
<organism evidence="4 5">
    <name type="scientific">Pedobacter yulinensis</name>
    <dbReference type="NCBI Taxonomy" id="2126353"/>
    <lineage>
        <taxon>Bacteria</taxon>
        <taxon>Pseudomonadati</taxon>
        <taxon>Bacteroidota</taxon>
        <taxon>Sphingobacteriia</taxon>
        <taxon>Sphingobacteriales</taxon>
        <taxon>Sphingobacteriaceae</taxon>
        <taxon>Pedobacter</taxon>
    </lineage>
</organism>
<evidence type="ECO:0000256" key="1">
    <source>
        <dbReference type="PROSITE-ProRule" id="PRU00169"/>
    </source>
</evidence>
<proteinExistence type="predicted"/>
<dbReference type="OrthoDB" id="9787344at2"/>
<dbReference type="InterPro" id="IPR007492">
    <property type="entry name" value="LytTR_DNA-bd_dom"/>
</dbReference>
<dbReference type="Proteomes" id="UP000240912">
    <property type="component" value="Unassembled WGS sequence"/>
</dbReference>
<evidence type="ECO:0000259" key="2">
    <source>
        <dbReference type="PROSITE" id="PS50110"/>
    </source>
</evidence>
<name>A0A2T3HL14_9SPHI</name>
<reference evidence="4 5" key="1">
    <citation type="submission" date="2018-03" db="EMBL/GenBank/DDBJ databases">
        <authorList>
            <person name="Keele B.F."/>
        </authorList>
    </citation>
    <scope>NUCLEOTIDE SEQUENCE [LARGE SCALE GENOMIC DNA]</scope>
    <source>
        <strain evidence="4 5">YL28-9</strain>
    </source>
</reference>
<evidence type="ECO:0000313" key="5">
    <source>
        <dbReference type="Proteomes" id="UP000240912"/>
    </source>
</evidence>
<dbReference type="GO" id="GO:0003677">
    <property type="term" value="F:DNA binding"/>
    <property type="evidence" value="ECO:0007669"/>
    <property type="project" value="UniProtKB-KW"/>
</dbReference>
<dbReference type="InterPro" id="IPR001789">
    <property type="entry name" value="Sig_transdc_resp-reg_receiver"/>
</dbReference>
<keyword evidence="4" id="KW-0238">DNA-binding</keyword>
<feature type="domain" description="Response regulatory" evidence="2">
    <location>
        <begin position="4"/>
        <end position="115"/>
    </location>
</feature>
<keyword evidence="1" id="KW-0597">Phosphoprotein</keyword>
<dbReference type="EMBL" id="PYLS01000005">
    <property type="protein sequence ID" value="PST83145.1"/>
    <property type="molecule type" value="Genomic_DNA"/>
</dbReference>
<feature type="domain" description="HTH LytTR-type" evidence="3">
    <location>
        <begin position="137"/>
        <end position="234"/>
    </location>
</feature>
<dbReference type="Gene3D" id="2.40.50.1020">
    <property type="entry name" value="LytTr DNA-binding domain"/>
    <property type="match status" value="1"/>
</dbReference>
<dbReference type="SMART" id="SM00448">
    <property type="entry name" value="REC"/>
    <property type="match status" value="1"/>
</dbReference>
<sequence>MKLSCLIVDDEPNAVALLRVLILENTDWEISACCYDAREALDFLRNNTADLIFLDINMPRLSGMELAALLPGTTRLVFTTAYSEFAAASYGFNTLDYLLKPITLGRFLAARGKIERAFEPPATTTDLAPAAPRPDWFFVKSGKTINRISLNDLLYIEGEKEYLRLVTTGGDLLVYKRMKEMAEQLTLPFFRVHNSWIVNTERITRIQDNQIYIGGKRIPVSDKFRGAFFEIITKGLL</sequence>
<dbReference type="GO" id="GO:0000156">
    <property type="term" value="F:phosphorelay response regulator activity"/>
    <property type="evidence" value="ECO:0007669"/>
    <property type="project" value="InterPro"/>
</dbReference>
<dbReference type="SMART" id="SM00850">
    <property type="entry name" value="LytTR"/>
    <property type="match status" value="1"/>
</dbReference>
<feature type="modified residue" description="4-aspartylphosphate" evidence="1">
    <location>
        <position position="55"/>
    </location>
</feature>
<comment type="caution">
    <text evidence="4">The sequence shown here is derived from an EMBL/GenBank/DDBJ whole genome shotgun (WGS) entry which is preliminary data.</text>
</comment>
<evidence type="ECO:0000313" key="4">
    <source>
        <dbReference type="EMBL" id="PST83145.1"/>
    </source>
</evidence>
<dbReference type="Gene3D" id="3.40.50.2300">
    <property type="match status" value="1"/>
</dbReference>
<dbReference type="PROSITE" id="PS50110">
    <property type="entry name" value="RESPONSE_REGULATORY"/>
    <property type="match status" value="1"/>
</dbReference>
<dbReference type="InterPro" id="IPR011006">
    <property type="entry name" value="CheY-like_superfamily"/>
</dbReference>
<dbReference type="RefSeq" id="WP_107215405.1">
    <property type="nucleotide sequence ID" value="NZ_KZ686269.1"/>
</dbReference>
<dbReference type="PANTHER" id="PTHR37299:SF1">
    <property type="entry name" value="STAGE 0 SPORULATION PROTEIN A HOMOLOG"/>
    <property type="match status" value="1"/>
</dbReference>
<dbReference type="InterPro" id="IPR046947">
    <property type="entry name" value="LytR-like"/>
</dbReference>
<gene>
    <name evidence="4" type="ORF">C7T94_11115</name>
</gene>